<evidence type="ECO:0000256" key="1">
    <source>
        <dbReference type="ARBA" id="ARBA00004328"/>
    </source>
</evidence>
<dbReference type="EMBL" id="MN552146">
    <property type="protein sequence ID" value="QGJ85084.1"/>
    <property type="molecule type" value="Genomic_DNA"/>
</dbReference>
<dbReference type="InterPro" id="IPR024535">
    <property type="entry name" value="RHGA/B-epi-like_pectate_lyase"/>
</dbReference>
<organism evidence="4 5">
    <name type="scientific">Leuconostoc phage P965</name>
    <dbReference type="NCBI Taxonomy" id="2662299"/>
    <lineage>
        <taxon>Viruses</taxon>
        <taxon>Duplodnaviria</taxon>
        <taxon>Heunggongvirae</taxon>
        <taxon>Uroviricota</taxon>
        <taxon>Caudoviricetes</taxon>
        <taxon>Mccleskeyvirinae</taxon>
        <taxon>Limdunavirus</taxon>
        <taxon>Limdunavirus P965</taxon>
    </lineage>
</organism>
<dbReference type="RefSeq" id="YP_010080369.1">
    <property type="nucleotide sequence ID" value="NC_054987.1"/>
</dbReference>
<dbReference type="GO" id="GO:0051701">
    <property type="term" value="P:biological process involved in interaction with host"/>
    <property type="evidence" value="ECO:0007669"/>
    <property type="project" value="UniProtKB-ARBA"/>
</dbReference>
<feature type="domain" description="Rhamnogalacturonase A/B/Epimerase-like pectate lyase" evidence="3">
    <location>
        <begin position="34"/>
        <end position="265"/>
    </location>
</feature>
<keyword evidence="5" id="KW-1185">Reference proteome</keyword>
<dbReference type="SUPFAM" id="SSF51126">
    <property type="entry name" value="Pectin lyase-like"/>
    <property type="match status" value="1"/>
</dbReference>
<comment type="subcellular location">
    <subcellularLocation>
        <location evidence="1">Virion</location>
    </subcellularLocation>
</comment>
<evidence type="ECO:0000256" key="2">
    <source>
        <dbReference type="ARBA" id="ARBA00022844"/>
    </source>
</evidence>
<dbReference type="GO" id="GO:0044423">
    <property type="term" value="C:virion component"/>
    <property type="evidence" value="ECO:0007669"/>
    <property type="project" value="UniProtKB-KW"/>
</dbReference>
<dbReference type="InterPro" id="IPR011050">
    <property type="entry name" value="Pectin_lyase_fold/virulence"/>
</dbReference>
<protein>
    <recommendedName>
        <fullName evidence="3">Rhamnogalacturonase A/B/Epimerase-like pectate lyase domain-containing protein</fullName>
    </recommendedName>
</protein>
<dbReference type="Pfam" id="PF12708">
    <property type="entry name" value="Pect-lyase_RHGA_epim"/>
    <property type="match status" value="1"/>
</dbReference>
<dbReference type="KEGG" id="vg:65069329"/>
<dbReference type="Gene3D" id="2.160.20.10">
    <property type="entry name" value="Single-stranded right-handed beta-helix, Pectin lyase-like"/>
    <property type="match status" value="1"/>
</dbReference>
<accession>A0A649V2M7</accession>
<sequence length="533" mass="59027">MVYSKHEWQSGELITSSKLNNIENCIYHSTLYNNVKEFGATGDGVTDDSSAFQKAIDAAYANFTNLANKETITGSFEVDVPSGVYEISSTLVLPPMVKLKAIGFVQLKYNGKSGTPCIWVKQKDDVSKYSDSIVYKQGYTRGNIIDGGSGGLMILRDGPKDCIGLAVGNNTDLGGNFPVSRYSMQGVMITGFDEGIHWYAIHHYIGNYYSFHLEGNNTNLMVGDDDIALNDSNENFSFYSSVFAAAKMAVYTKTAWDINFFGCSFDFNTVVFKDSSDWGKINLVGCHLENNYHGILQKKLSNYTYTLTLKQCRILLSGNKLFEGKGNVTIRDCNFIEQSFQTIDSLADDTIYLEESNSVYQDKEVIFKLIETLSKDGNMINSDVSAFLQYGETNANPLSKTTYNGKPALLVSSSGTSFSASIGLGVLEDVLPFKHTIHAAIKYVCNHSSDDYNLFFGIAGNNKYKGFRDQVTLFSKTPVAAKNVETLASQKTDYDASSFDTKGIRPYLMISTKDGIDASDFKFYVENVHIKID</sequence>
<keyword evidence="2" id="KW-0946">Virion</keyword>
<evidence type="ECO:0000313" key="5">
    <source>
        <dbReference type="Proteomes" id="UP000422944"/>
    </source>
</evidence>
<evidence type="ECO:0000259" key="3">
    <source>
        <dbReference type="Pfam" id="PF12708"/>
    </source>
</evidence>
<reference evidence="4 5" key="1">
    <citation type="submission" date="2019-10" db="EMBL/GenBank/DDBJ databases">
        <authorList>
            <person name="Brinks E."/>
        </authorList>
    </citation>
    <scope>NUCLEOTIDE SEQUENCE [LARGE SCALE GENOMIC DNA]</scope>
</reference>
<dbReference type="InterPro" id="IPR012334">
    <property type="entry name" value="Pectin_lyas_fold"/>
</dbReference>
<name>A0A649V2M7_9CAUD</name>
<dbReference type="GO" id="GO:0019058">
    <property type="term" value="P:viral life cycle"/>
    <property type="evidence" value="ECO:0007669"/>
    <property type="project" value="UniProtKB-ARBA"/>
</dbReference>
<dbReference type="Proteomes" id="UP000422944">
    <property type="component" value="Segment"/>
</dbReference>
<proteinExistence type="predicted"/>
<dbReference type="GeneID" id="65069329"/>
<evidence type="ECO:0000313" key="4">
    <source>
        <dbReference type="EMBL" id="QGJ85084.1"/>
    </source>
</evidence>